<accession>A0A4Q7DWZ6</accession>
<name>A0A4Q7DWZ6_9GAMM</name>
<reference evidence="1 2" key="1">
    <citation type="submission" date="2018-01" db="EMBL/GenBank/DDBJ databases">
        <title>Co-occurrence of chitin degradation, pigmentation and bioactivity in marine Pseudoalteromonas.</title>
        <authorList>
            <person name="Paulsen S."/>
            <person name="Gram L."/>
            <person name="Machado H."/>
        </authorList>
    </citation>
    <scope>NUCLEOTIDE SEQUENCE [LARGE SCALE GENOMIC DNA]</scope>
    <source>
        <strain evidence="1 2">S1946</strain>
    </source>
</reference>
<sequence length="42" mass="4692">MKKHQRQPKLFLEICQLLLANKLTFVLLALTLGSALAVVQVT</sequence>
<keyword evidence="1" id="KW-0132">Cell division</keyword>
<evidence type="ECO:0000313" key="2">
    <source>
        <dbReference type="Proteomes" id="UP000292345"/>
    </source>
</evidence>
<comment type="caution">
    <text evidence="1">The sequence shown here is derived from an EMBL/GenBank/DDBJ whole genome shotgun (WGS) entry which is preliminary data.</text>
</comment>
<evidence type="ECO:0000313" key="1">
    <source>
        <dbReference type="EMBL" id="RZM70303.1"/>
    </source>
</evidence>
<feature type="non-terminal residue" evidence="1">
    <location>
        <position position="42"/>
    </location>
</feature>
<organism evidence="1 2">
    <name type="scientific">Pseudoalteromonas rubra</name>
    <dbReference type="NCBI Taxonomy" id="43658"/>
    <lineage>
        <taxon>Bacteria</taxon>
        <taxon>Pseudomonadati</taxon>
        <taxon>Pseudomonadota</taxon>
        <taxon>Gammaproteobacteria</taxon>
        <taxon>Alteromonadales</taxon>
        <taxon>Pseudoalteromonadaceae</taxon>
        <taxon>Pseudoalteromonas</taxon>
    </lineage>
</organism>
<gene>
    <name evidence="1" type="ORF">C3B51_23130</name>
</gene>
<keyword evidence="1" id="KW-0131">Cell cycle</keyword>
<proteinExistence type="predicted"/>
<dbReference type="EMBL" id="PPUZ01000146">
    <property type="protein sequence ID" value="RZM70303.1"/>
    <property type="molecule type" value="Genomic_DNA"/>
</dbReference>
<dbReference type="AlphaFoldDB" id="A0A4Q7DWZ6"/>
<dbReference type="Proteomes" id="UP000292345">
    <property type="component" value="Unassembled WGS sequence"/>
</dbReference>
<dbReference type="GO" id="GO:0051301">
    <property type="term" value="P:cell division"/>
    <property type="evidence" value="ECO:0007669"/>
    <property type="project" value="UniProtKB-KW"/>
</dbReference>
<protein>
    <submittedName>
        <fullName evidence="1">Cell division protein FtsL</fullName>
    </submittedName>
</protein>